<protein>
    <submittedName>
        <fullName evidence="1">Uncharacterized protein</fullName>
    </submittedName>
</protein>
<evidence type="ECO:0000313" key="1">
    <source>
        <dbReference type="EMBL" id="GJT65263.1"/>
    </source>
</evidence>
<sequence>MSTLPPGRRHFRLAEGSTGLPLGVRICRPAGPRFTHPYTAKTIAQFFLDHIYRLYGLLKSIVSDRDKFKKCLSPNTTMGSFPECDAQGLIDVEPAKLLDRKMVKQQNRMGVFSLIQWSNETKDNVT</sequence>
<dbReference type="EMBL" id="BQNB010017618">
    <property type="protein sequence ID" value="GJT65263.1"/>
    <property type="molecule type" value="Genomic_DNA"/>
</dbReference>
<comment type="caution">
    <text evidence="1">The sequence shown here is derived from an EMBL/GenBank/DDBJ whole genome shotgun (WGS) entry which is preliminary data.</text>
</comment>
<keyword evidence="2" id="KW-1185">Reference proteome</keyword>
<gene>
    <name evidence="1" type="ORF">Tco_1016743</name>
</gene>
<organism evidence="1 2">
    <name type="scientific">Tanacetum coccineum</name>
    <dbReference type="NCBI Taxonomy" id="301880"/>
    <lineage>
        <taxon>Eukaryota</taxon>
        <taxon>Viridiplantae</taxon>
        <taxon>Streptophyta</taxon>
        <taxon>Embryophyta</taxon>
        <taxon>Tracheophyta</taxon>
        <taxon>Spermatophyta</taxon>
        <taxon>Magnoliopsida</taxon>
        <taxon>eudicotyledons</taxon>
        <taxon>Gunneridae</taxon>
        <taxon>Pentapetalae</taxon>
        <taxon>asterids</taxon>
        <taxon>campanulids</taxon>
        <taxon>Asterales</taxon>
        <taxon>Asteraceae</taxon>
        <taxon>Asteroideae</taxon>
        <taxon>Anthemideae</taxon>
        <taxon>Anthemidinae</taxon>
        <taxon>Tanacetum</taxon>
    </lineage>
</organism>
<reference evidence="1" key="2">
    <citation type="submission" date="2022-01" db="EMBL/GenBank/DDBJ databases">
        <authorList>
            <person name="Yamashiro T."/>
            <person name="Shiraishi A."/>
            <person name="Satake H."/>
            <person name="Nakayama K."/>
        </authorList>
    </citation>
    <scope>NUCLEOTIDE SEQUENCE</scope>
</reference>
<dbReference type="Proteomes" id="UP001151760">
    <property type="component" value="Unassembled WGS sequence"/>
</dbReference>
<proteinExistence type="predicted"/>
<evidence type="ECO:0000313" key="2">
    <source>
        <dbReference type="Proteomes" id="UP001151760"/>
    </source>
</evidence>
<name>A0ABQ5FPJ9_9ASTR</name>
<accession>A0ABQ5FPJ9</accession>
<reference evidence="1" key="1">
    <citation type="journal article" date="2022" name="Int. J. Mol. Sci.">
        <title>Draft Genome of Tanacetum Coccineum: Genomic Comparison of Closely Related Tanacetum-Family Plants.</title>
        <authorList>
            <person name="Yamashiro T."/>
            <person name="Shiraishi A."/>
            <person name="Nakayama K."/>
            <person name="Satake H."/>
        </authorList>
    </citation>
    <scope>NUCLEOTIDE SEQUENCE</scope>
</reference>